<dbReference type="OrthoDB" id="10366228at2759"/>
<evidence type="ECO:0000256" key="2">
    <source>
        <dbReference type="ARBA" id="ARBA00022737"/>
    </source>
</evidence>
<dbReference type="PROSITE" id="PS50294">
    <property type="entry name" value="WD_REPEATS_REGION"/>
    <property type="match status" value="7"/>
</dbReference>
<evidence type="ECO:0000313" key="4">
    <source>
        <dbReference type="EMBL" id="KAJ5378100.1"/>
    </source>
</evidence>
<evidence type="ECO:0000256" key="3">
    <source>
        <dbReference type="PROSITE-ProRule" id="PRU00221"/>
    </source>
</evidence>
<dbReference type="PRINTS" id="PR00320">
    <property type="entry name" value="GPROTEINBRPT"/>
</dbReference>
<dbReference type="CDD" id="cd00200">
    <property type="entry name" value="WD40"/>
    <property type="match status" value="2"/>
</dbReference>
<feature type="repeat" description="WD" evidence="3">
    <location>
        <begin position="611"/>
        <end position="651"/>
    </location>
</feature>
<gene>
    <name evidence="4" type="ORF">N7496_005509</name>
</gene>
<dbReference type="InterPro" id="IPR020472">
    <property type="entry name" value="WD40_PAC1"/>
</dbReference>
<dbReference type="PANTHER" id="PTHR44129">
    <property type="entry name" value="WD REPEAT-CONTAINING PROTEIN POP1"/>
    <property type="match status" value="1"/>
</dbReference>
<dbReference type="SMART" id="SM00320">
    <property type="entry name" value="WD40"/>
    <property type="match status" value="13"/>
</dbReference>
<evidence type="ECO:0000256" key="1">
    <source>
        <dbReference type="ARBA" id="ARBA00022574"/>
    </source>
</evidence>
<accession>A0A9W9VFZ4</accession>
<evidence type="ECO:0000313" key="5">
    <source>
        <dbReference type="Proteomes" id="UP001147782"/>
    </source>
</evidence>
<organism evidence="4 5">
    <name type="scientific">Penicillium cataractarum</name>
    <dbReference type="NCBI Taxonomy" id="2100454"/>
    <lineage>
        <taxon>Eukaryota</taxon>
        <taxon>Fungi</taxon>
        <taxon>Dikarya</taxon>
        <taxon>Ascomycota</taxon>
        <taxon>Pezizomycotina</taxon>
        <taxon>Eurotiomycetes</taxon>
        <taxon>Eurotiomycetidae</taxon>
        <taxon>Eurotiales</taxon>
        <taxon>Aspergillaceae</taxon>
        <taxon>Penicillium</taxon>
    </lineage>
</organism>
<dbReference type="InterPro" id="IPR036322">
    <property type="entry name" value="WD40_repeat_dom_sf"/>
</dbReference>
<reference evidence="4" key="1">
    <citation type="submission" date="2022-11" db="EMBL/GenBank/DDBJ databases">
        <authorList>
            <person name="Petersen C."/>
        </authorList>
    </citation>
    <scope>NUCLEOTIDE SEQUENCE</scope>
    <source>
        <strain evidence="4">IBT 29864</strain>
    </source>
</reference>
<dbReference type="Pfam" id="PF07676">
    <property type="entry name" value="PD40"/>
    <property type="match status" value="1"/>
</dbReference>
<dbReference type="EMBL" id="JAPZBS010000004">
    <property type="protein sequence ID" value="KAJ5378100.1"/>
    <property type="molecule type" value="Genomic_DNA"/>
</dbReference>
<name>A0A9W9VFZ4_9EURO</name>
<dbReference type="GeneID" id="81437617"/>
<dbReference type="Gene3D" id="2.130.10.10">
    <property type="entry name" value="YVTN repeat-like/Quinoprotein amine dehydrogenase"/>
    <property type="match status" value="4"/>
</dbReference>
<dbReference type="SUPFAM" id="SSF50978">
    <property type="entry name" value="WD40 repeat-like"/>
    <property type="match status" value="2"/>
</dbReference>
<dbReference type="InterPro" id="IPR011659">
    <property type="entry name" value="WD40"/>
</dbReference>
<feature type="repeat" description="WD" evidence="3">
    <location>
        <begin position="562"/>
        <end position="587"/>
    </location>
</feature>
<dbReference type="Proteomes" id="UP001147782">
    <property type="component" value="Unassembled WGS sequence"/>
</dbReference>
<feature type="repeat" description="WD" evidence="3">
    <location>
        <begin position="789"/>
        <end position="830"/>
    </location>
</feature>
<proteinExistence type="predicted"/>
<dbReference type="PROSITE" id="PS00678">
    <property type="entry name" value="WD_REPEATS_1"/>
    <property type="match status" value="2"/>
</dbReference>
<feature type="repeat" description="WD" evidence="3">
    <location>
        <begin position="831"/>
        <end position="872"/>
    </location>
</feature>
<dbReference type="Pfam" id="PF00400">
    <property type="entry name" value="WD40"/>
    <property type="match status" value="12"/>
</dbReference>
<feature type="repeat" description="WD" evidence="3">
    <location>
        <begin position="873"/>
        <end position="914"/>
    </location>
</feature>
<dbReference type="InterPro" id="IPR001680">
    <property type="entry name" value="WD40_rpt"/>
</dbReference>
<sequence>MDSILDQQRGDQGLRKYVTAVGEYAEDNFSRRDKEFALKLIVRRIIQRGHGTSTSRRRCTQWWRVLREALKLANTESLPPSHPFFYCFPRYILSGILTACQLAAVQMSCPDYLAIFLGSHLNLVFQKAILFVSLGLGFTSLDHLLTLNITPWRSQRRCKELYNALQSLPAEDILALKSSSQCSNWQLKMEQLRYRWGLVLPWWQYYPTRWLPPVLDQDSTAATYDTISALQQEDSEHPPTYEAAIAISVTSPPPAYSRQLSMPQGDLMGWNDQAEANMTGLGRLSQNLSLQPNPKERLLLLEHQEIIGAILVLESPLSVTSLSKLLGFSEETIVRRIRSLRPVLAIPSDLTEPVQLCDRSFRDYLLDPATRHEPPLWVDKKQAHRNLAARCLNIGDSLKSNMCGLSDNTERARIDRWKIDHDFSQEMQYACRYWARHLIQGNESISEMANALFFLKKHFLHWMEAMSILGLAFEVAKIITLLQSVLHVDRGNDISRFLHDAKRFVLKYGQIADDFPLQIYTSCIFFAPEMSIVRKQFQGELPNWIRRLSNTPRDWSAELQALEGHSDIVTSLAFSPDGQLLASGSRDHLQPSDRAFLVWDTSTGALQPQRFESHSNRLCSVAFSPGGQLLASVCDKTVQLWDVATRALQRTLKGHQNSVNALSFSPDGRLLASGSGERFEKIDNSVRLWDTATGALRQTLRNYEGPVNSLAFSPDGLLLAVASTCTIQLLDAATGNLRRTLEGGRTFVESVAFSPNGRLLASGSNGLRGLPDEPLKLWDVATGTLHRVIDCDSGTVYSVAFSPDGRLLASAHTDQTVRLWAVTTGTLKKTFKGHIGSVASVAFSPDGGLLASASYDKTVRLWDVAVSDVQPTLEGRPKPVQSVIFSPNGQLLLSKTNCGTVCLWDAATGALKYTLKSRSNVIRTVIFSPDGQLLSTGSAGSSGTVQIWDTATGALRREFDGLGSDGSSRDVYSVAFSPSSRFLASGCIGNILIWDTMKGNLQQTLTGHTWSVESVVFSPDGQLLASGSYDKTIRLWNPFTGVLQHTFRENFTALDSLTFSPDGRVLVFASSNSGVMLWNTLTGTFLHSLDGHAVAFSPNGEIIASAFNGDMLGLWDVATGILQKSLQVNGRVTDLEFSADGSYLCTNLGYVEIGLSPESLPLSRRPMTNIFLAEDRWLNSHSGKALWLPPESRPSCSAVKDNILALGHASGQVSIFKIGD</sequence>
<dbReference type="InterPro" id="IPR050349">
    <property type="entry name" value="WD_LIS1/nudF_dynein_reg"/>
</dbReference>
<dbReference type="AlphaFoldDB" id="A0A9W9VFZ4"/>
<keyword evidence="2" id="KW-0677">Repeat</keyword>
<feature type="repeat" description="WD" evidence="3">
    <location>
        <begin position="1047"/>
        <end position="1088"/>
    </location>
</feature>
<dbReference type="PROSITE" id="PS50082">
    <property type="entry name" value="WD_REPEATS_2"/>
    <property type="match status" value="8"/>
</dbReference>
<dbReference type="InterPro" id="IPR019775">
    <property type="entry name" value="WD40_repeat_CS"/>
</dbReference>
<evidence type="ECO:0008006" key="6">
    <source>
        <dbReference type="Google" id="ProtNLM"/>
    </source>
</evidence>
<keyword evidence="1 3" id="KW-0853">WD repeat</keyword>
<comment type="caution">
    <text evidence="4">The sequence shown here is derived from an EMBL/GenBank/DDBJ whole genome shotgun (WGS) entry which is preliminary data.</text>
</comment>
<reference evidence="4" key="2">
    <citation type="journal article" date="2023" name="IMA Fungus">
        <title>Comparative genomic study of the Penicillium genus elucidates a diverse pangenome and 15 lateral gene transfer events.</title>
        <authorList>
            <person name="Petersen C."/>
            <person name="Sorensen T."/>
            <person name="Nielsen M.R."/>
            <person name="Sondergaard T.E."/>
            <person name="Sorensen J.L."/>
            <person name="Fitzpatrick D.A."/>
            <person name="Frisvad J.C."/>
            <person name="Nielsen K.L."/>
        </authorList>
    </citation>
    <scope>NUCLEOTIDE SEQUENCE</scope>
    <source>
        <strain evidence="4">IBT 29864</strain>
    </source>
</reference>
<keyword evidence="5" id="KW-1185">Reference proteome</keyword>
<feature type="repeat" description="WD" evidence="3">
    <location>
        <begin position="652"/>
        <end position="678"/>
    </location>
</feature>
<feature type="repeat" description="WD" evidence="3">
    <location>
        <begin position="1005"/>
        <end position="1037"/>
    </location>
</feature>
<protein>
    <recommendedName>
        <fullName evidence="6">Anaphase-promoting complex subunit 4 WD40 domain-containing protein</fullName>
    </recommendedName>
</protein>
<dbReference type="InterPro" id="IPR015943">
    <property type="entry name" value="WD40/YVTN_repeat-like_dom_sf"/>
</dbReference>
<dbReference type="RefSeq" id="XP_056556963.1">
    <property type="nucleotide sequence ID" value="XM_056698438.1"/>
</dbReference>